<proteinExistence type="predicted"/>
<dbReference type="EC" id="2.4.1.58" evidence="5"/>
<dbReference type="STRING" id="34060.B0181_02170"/>
<name>A0A1T0A8N5_9GAMM</name>
<reference evidence="5 7" key="2">
    <citation type="submission" date="2018-06" db="EMBL/GenBank/DDBJ databases">
        <authorList>
            <consortium name="Pathogen Informatics"/>
            <person name="Doyle S."/>
        </authorList>
    </citation>
    <scope>NUCLEOTIDE SEQUENCE [LARGE SCALE GENOMIC DNA]</scope>
    <source>
        <strain evidence="5 7">NCTC10293</strain>
    </source>
</reference>
<dbReference type="GO" id="GO:0046872">
    <property type="term" value="F:metal ion binding"/>
    <property type="evidence" value="ECO:0007669"/>
    <property type="project" value="UniProtKB-KW"/>
</dbReference>
<accession>A0A1T0A8N5</accession>
<dbReference type="InterPro" id="IPR029044">
    <property type="entry name" value="Nucleotide-diphossugar_trans"/>
</dbReference>
<evidence type="ECO:0000256" key="1">
    <source>
        <dbReference type="ARBA" id="ARBA00022676"/>
    </source>
</evidence>
<dbReference type="InterPro" id="IPR050748">
    <property type="entry name" value="Glycosyltrans_8_dom-fam"/>
</dbReference>
<gene>
    <name evidence="5" type="primary">rfaJ</name>
    <name evidence="4" type="ORF">B0181_02170</name>
    <name evidence="5" type="ORF">NCTC10293_02057</name>
</gene>
<evidence type="ECO:0000313" key="7">
    <source>
        <dbReference type="Proteomes" id="UP000255279"/>
    </source>
</evidence>
<dbReference type="Proteomes" id="UP000190435">
    <property type="component" value="Unassembled WGS sequence"/>
</dbReference>
<protein>
    <submittedName>
        <fullName evidence="5">Lipopolysaccharide 1,2-glucosyltransferase</fullName>
        <ecNumber evidence="5">2.4.1.58</ecNumber>
    </submittedName>
</protein>
<keyword evidence="1 5" id="KW-0328">Glycosyltransferase</keyword>
<dbReference type="AlphaFoldDB" id="A0A1T0A8N5"/>
<dbReference type="GO" id="GO:0008919">
    <property type="term" value="F:lipopolysaccharide glucosyltransferase I activity"/>
    <property type="evidence" value="ECO:0007669"/>
    <property type="project" value="UniProtKB-EC"/>
</dbReference>
<dbReference type="Proteomes" id="UP000255279">
    <property type="component" value="Unassembled WGS sequence"/>
</dbReference>
<dbReference type="PANTHER" id="PTHR13778">
    <property type="entry name" value="GLYCOSYLTRANSFERASE 8 DOMAIN-CONTAINING PROTEIN"/>
    <property type="match status" value="1"/>
</dbReference>
<dbReference type="InterPro" id="IPR002495">
    <property type="entry name" value="Glyco_trans_8"/>
</dbReference>
<dbReference type="OrthoDB" id="9807549at2"/>
<dbReference type="Pfam" id="PF01501">
    <property type="entry name" value="Glyco_transf_8"/>
    <property type="match status" value="1"/>
</dbReference>
<keyword evidence="2 5" id="KW-0808">Transferase</keyword>
<dbReference type="Gene3D" id="3.90.550.10">
    <property type="entry name" value="Spore Coat Polysaccharide Biosynthesis Protein SpsA, Chain A"/>
    <property type="match status" value="1"/>
</dbReference>
<dbReference type="SUPFAM" id="SSF53448">
    <property type="entry name" value="Nucleotide-diphospho-sugar transferases"/>
    <property type="match status" value="1"/>
</dbReference>
<evidence type="ECO:0000313" key="6">
    <source>
        <dbReference type="Proteomes" id="UP000190435"/>
    </source>
</evidence>
<sequence length="330" mass="37820">MQQTIGAKELFSCDLLLRRKEILADFINKNNSINDDTDIMHIAFAVDSTYVKYAGITAHSVIKNHQGASLCFHLFVDEISQLDKDNFIKLAQNAQASVYVYYFNPAYFTSLPVLHHFSTAMYYRLAIAEILKDVAQRVLYLDADVLCVDEIYSLYRMDLQDKVAAVVLDLGINTKYLAYSAHTRLFGLQPTNMYFNSGVMLIDIAAWHAKRINDKIVAVLTQTKHHCLFECPDQDVLNVALQNDVVFVPPQYNWQQWHTHEALIDNKWASIKLVHFLGVMKPWDNKGINATYDEYYASSPWVRTPKPAVHPYARHLCAVPAAQKVSYRCF</sequence>
<dbReference type="CDD" id="cd04194">
    <property type="entry name" value="GT8_A4GalT_like"/>
    <property type="match status" value="1"/>
</dbReference>
<evidence type="ECO:0000256" key="3">
    <source>
        <dbReference type="ARBA" id="ARBA00022723"/>
    </source>
</evidence>
<keyword evidence="6" id="KW-1185">Reference proteome</keyword>
<dbReference type="EMBL" id="MUXU01000017">
    <property type="protein sequence ID" value="OOR92105.1"/>
    <property type="molecule type" value="Genomic_DNA"/>
</dbReference>
<dbReference type="PANTHER" id="PTHR13778:SF47">
    <property type="entry name" value="LIPOPOLYSACCHARIDE 1,3-GALACTOSYLTRANSFERASE"/>
    <property type="match status" value="1"/>
</dbReference>
<dbReference type="RefSeq" id="WP_078275846.1">
    <property type="nucleotide sequence ID" value="NZ_MUXU01000017.1"/>
</dbReference>
<dbReference type="EMBL" id="UGQE01000004">
    <property type="protein sequence ID" value="STZ14463.1"/>
    <property type="molecule type" value="Genomic_DNA"/>
</dbReference>
<keyword evidence="3" id="KW-0479">Metal-binding</keyword>
<evidence type="ECO:0000313" key="5">
    <source>
        <dbReference type="EMBL" id="STZ14463.1"/>
    </source>
</evidence>
<evidence type="ECO:0000313" key="4">
    <source>
        <dbReference type="EMBL" id="OOR92105.1"/>
    </source>
</evidence>
<organism evidence="4 6">
    <name type="scientific">Moraxella caviae</name>
    <dbReference type="NCBI Taxonomy" id="34060"/>
    <lineage>
        <taxon>Bacteria</taxon>
        <taxon>Pseudomonadati</taxon>
        <taxon>Pseudomonadota</taxon>
        <taxon>Gammaproteobacteria</taxon>
        <taxon>Moraxellales</taxon>
        <taxon>Moraxellaceae</taxon>
        <taxon>Moraxella</taxon>
    </lineage>
</organism>
<evidence type="ECO:0000256" key="2">
    <source>
        <dbReference type="ARBA" id="ARBA00022679"/>
    </source>
</evidence>
<reference evidence="4 6" key="1">
    <citation type="submission" date="2017-02" db="EMBL/GenBank/DDBJ databases">
        <title>Draft genome sequence of Moraxella caviae CCUG 355 type strain.</title>
        <authorList>
            <person name="Engstrom-Jakobsson H."/>
            <person name="Salva-Serra F."/>
            <person name="Thorell K."/>
            <person name="Gonzales-Siles L."/>
            <person name="Karlsson R."/>
            <person name="Boulund F."/>
            <person name="Engstrand L."/>
            <person name="Moore E."/>
        </authorList>
    </citation>
    <scope>NUCLEOTIDE SEQUENCE [LARGE SCALE GENOMIC DNA]</scope>
    <source>
        <strain evidence="4 6">CCUG 355</strain>
    </source>
</reference>